<feature type="transmembrane region" description="Helical" evidence="1">
    <location>
        <begin position="232"/>
        <end position="255"/>
    </location>
</feature>
<reference evidence="2 3" key="1">
    <citation type="journal article" date="2016" name="Nat. Commun.">
        <title>Thousands of microbial genomes shed light on interconnected biogeochemical processes in an aquifer system.</title>
        <authorList>
            <person name="Anantharaman K."/>
            <person name="Brown C.T."/>
            <person name="Hug L.A."/>
            <person name="Sharon I."/>
            <person name="Castelle C.J."/>
            <person name="Probst A.J."/>
            <person name="Thomas B.C."/>
            <person name="Singh A."/>
            <person name="Wilkins M.J."/>
            <person name="Karaoz U."/>
            <person name="Brodie E.L."/>
            <person name="Williams K.H."/>
            <person name="Hubbard S.S."/>
            <person name="Banfield J.F."/>
        </authorList>
    </citation>
    <scope>NUCLEOTIDE SEQUENCE [LARGE SCALE GENOMIC DNA]</scope>
</reference>
<feature type="transmembrane region" description="Helical" evidence="1">
    <location>
        <begin position="189"/>
        <end position="220"/>
    </location>
</feature>
<proteinExistence type="predicted"/>
<organism evidence="2 3">
    <name type="scientific">Candidatus Schekmanbacteria bacterium GWA2_38_11</name>
    <dbReference type="NCBI Taxonomy" id="1817876"/>
    <lineage>
        <taxon>Bacteria</taxon>
        <taxon>Candidatus Schekmaniibacteriota</taxon>
    </lineage>
</organism>
<feature type="transmembrane region" description="Helical" evidence="1">
    <location>
        <begin position="420"/>
        <end position="441"/>
    </location>
</feature>
<name>A0A1F7RLQ6_9BACT</name>
<feature type="transmembrane region" description="Helical" evidence="1">
    <location>
        <begin position="339"/>
        <end position="359"/>
    </location>
</feature>
<protein>
    <recommendedName>
        <fullName evidence="4">Glycosyltransferase RgtA/B/C/D-like domain-containing protein</fullName>
    </recommendedName>
</protein>
<feature type="transmembrane region" description="Helical" evidence="1">
    <location>
        <begin position="74"/>
        <end position="100"/>
    </location>
</feature>
<keyword evidence="1" id="KW-0812">Transmembrane</keyword>
<accession>A0A1F7RLQ6</accession>
<feature type="transmembrane region" description="Helical" evidence="1">
    <location>
        <begin position="12"/>
        <end position="33"/>
    </location>
</feature>
<feature type="transmembrane region" description="Helical" evidence="1">
    <location>
        <begin position="307"/>
        <end position="327"/>
    </location>
</feature>
<dbReference type="Proteomes" id="UP000178526">
    <property type="component" value="Unassembled WGS sequence"/>
</dbReference>
<evidence type="ECO:0008006" key="4">
    <source>
        <dbReference type="Google" id="ProtNLM"/>
    </source>
</evidence>
<feature type="transmembrane region" description="Helical" evidence="1">
    <location>
        <begin position="136"/>
        <end position="153"/>
    </location>
</feature>
<evidence type="ECO:0000256" key="1">
    <source>
        <dbReference type="SAM" id="Phobius"/>
    </source>
</evidence>
<feature type="transmembrane region" description="Helical" evidence="1">
    <location>
        <begin position="107"/>
        <end position="130"/>
    </location>
</feature>
<evidence type="ECO:0000313" key="2">
    <source>
        <dbReference type="EMBL" id="OGL42489.1"/>
    </source>
</evidence>
<keyword evidence="1" id="KW-1133">Transmembrane helix</keyword>
<feature type="transmembrane region" description="Helical" evidence="1">
    <location>
        <begin position="390"/>
        <end position="408"/>
    </location>
</feature>
<evidence type="ECO:0000313" key="3">
    <source>
        <dbReference type="Proteomes" id="UP000178526"/>
    </source>
</evidence>
<keyword evidence="1" id="KW-0472">Membrane</keyword>
<gene>
    <name evidence="2" type="ORF">A2042_09290</name>
</gene>
<comment type="caution">
    <text evidence="2">The sequence shown here is derived from an EMBL/GenBank/DDBJ whole genome shotgun (WGS) entry which is preliminary data.</text>
</comment>
<dbReference type="AlphaFoldDB" id="A0A1F7RLQ6"/>
<sequence>MSKQNIKYNSLSAYLIVFCLYTALTIILTYPWITEFNTHKLGDDIDGSMLIWNLWWVKKALTSLNTSLLFSDYIFYPIGSSLTFHTFTLLNGLIAFPFLLITKNILFIYNILTFSAFVLSGFGTYLLVNYLIKDKFAAFTSGLIFAFCPYHLVKVSFINYLSTQWLPLYILFLIKSFEEEKSKYLNIFLASLFLVFNALMCEIYGLFAAIFTLGYLIYYLKSNKDYYVRKSVLIKCLAIFSLFLLFFSPILYSMIKFLSEKGDKVLFSTLENARFESADLLAYFVPSPLHPLLGNFFSDLTQNFSGIFQETTVFPGYIVIFLTIYSLSKIKKDPLTKFWNLSLLISILLSLGPFLHIYIIELFLPFRLSIPLPYLITFYIPFLEAVRIPGRYGVMAMLFFAIIAGYALKTLFSKIRKKSILWQMLIIIIILFEYIAIPFPLISEMKIPPIYERIKNSPGDYSILHIPLGWRAKENLGYNFTRFQYYQTFHEKRILDGSLARIAKEDTDYFDRAPIIKSIISLEYGKPLDSVSIPEERKYVTEFLNFFDIRYIILDEVYERVFTHLDENSFQNLDKYVNEIFPVRLIYENTKQNRMRIKDAYEKYKKSFVLETPRKTPMREDPFYEKITSLDTTFKVYEVKRDNSSAGIMINPEAEISNLYLAKGWSEVSKEGNGIKTLKEKSLLLVRFNDVINRKIFFKASALRNFNDENFKLAINLNGYKVADILIKHGWNTYSVNLPEDFQQKGINKIEFSKIQSYQTEDIPIGFKFFEFR</sequence>
<dbReference type="EMBL" id="MGDB01000044">
    <property type="protein sequence ID" value="OGL42489.1"/>
    <property type="molecule type" value="Genomic_DNA"/>
</dbReference>